<feature type="region of interest" description="Disordered" evidence="1">
    <location>
        <begin position="74"/>
        <end position="154"/>
    </location>
</feature>
<feature type="region of interest" description="Disordered" evidence="1">
    <location>
        <begin position="1"/>
        <end position="20"/>
    </location>
</feature>
<evidence type="ECO:0000313" key="3">
    <source>
        <dbReference type="Proteomes" id="UP001066276"/>
    </source>
</evidence>
<proteinExistence type="predicted"/>
<sequence length="179" mass="19876">MPPRSLGVGVLPLGSSPLRPVHTGASTRICVGRPVHPPPPWVTESYPGATYKRISNPEELSDPDIQDATVTIKEKEKPEWVCPNTSEEEPCGKTERRTARGAEERTESREANAGENANDGRSDPKTVGGLEKGQKTPTETPRRTEQRRHVPGGAWLTQVRSYLRFKFLPEWIRGGSERE</sequence>
<protein>
    <submittedName>
        <fullName evidence="2">Uncharacterized protein</fullName>
    </submittedName>
</protein>
<reference evidence="2" key="1">
    <citation type="journal article" date="2022" name="bioRxiv">
        <title>Sequencing and chromosome-scale assembly of the giantPleurodeles waltlgenome.</title>
        <authorList>
            <person name="Brown T."/>
            <person name="Elewa A."/>
            <person name="Iarovenko S."/>
            <person name="Subramanian E."/>
            <person name="Araus A.J."/>
            <person name="Petzold A."/>
            <person name="Susuki M."/>
            <person name="Suzuki K.-i.T."/>
            <person name="Hayashi T."/>
            <person name="Toyoda A."/>
            <person name="Oliveira C."/>
            <person name="Osipova E."/>
            <person name="Leigh N.D."/>
            <person name="Simon A."/>
            <person name="Yun M.H."/>
        </authorList>
    </citation>
    <scope>NUCLEOTIDE SEQUENCE</scope>
    <source>
        <strain evidence="2">20211129_DDA</strain>
        <tissue evidence="2">Liver</tissue>
    </source>
</reference>
<keyword evidence="3" id="KW-1185">Reference proteome</keyword>
<dbReference type="Proteomes" id="UP001066276">
    <property type="component" value="Chromosome 7"/>
</dbReference>
<dbReference type="EMBL" id="JANPWB010000011">
    <property type="protein sequence ID" value="KAJ1128086.1"/>
    <property type="molecule type" value="Genomic_DNA"/>
</dbReference>
<organism evidence="2 3">
    <name type="scientific">Pleurodeles waltl</name>
    <name type="common">Iberian ribbed newt</name>
    <dbReference type="NCBI Taxonomy" id="8319"/>
    <lineage>
        <taxon>Eukaryota</taxon>
        <taxon>Metazoa</taxon>
        <taxon>Chordata</taxon>
        <taxon>Craniata</taxon>
        <taxon>Vertebrata</taxon>
        <taxon>Euteleostomi</taxon>
        <taxon>Amphibia</taxon>
        <taxon>Batrachia</taxon>
        <taxon>Caudata</taxon>
        <taxon>Salamandroidea</taxon>
        <taxon>Salamandridae</taxon>
        <taxon>Pleurodelinae</taxon>
        <taxon>Pleurodeles</taxon>
    </lineage>
</organism>
<gene>
    <name evidence="2" type="ORF">NDU88_006467</name>
</gene>
<feature type="compositionally biased region" description="Basic and acidic residues" evidence="1">
    <location>
        <begin position="90"/>
        <end position="124"/>
    </location>
</feature>
<dbReference type="AlphaFoldDB" id="A0AAV7PIT3"/>
<name>A0AAV7PIT3_PLEWA</name>
<evidence type="ECO:0000313" key="2">
    <source>
        <dbReference type="EMBL" id="KAJ1128086.1"/>
    </source>
</evidence>
<accession>A0AAV7PIT3</accession>
<comment type="caution">
    <text evidence="2">The sequence shown here is derived from an EMBL/GenBank/DDBJ whole genome shotgun (WGS) entry which is preliminary data.</text>
</comment>
<evidence type="ECO:0000256" key="1">
    <source>
        <dbReference type="SAM" id="MobiDB-lite"/>
    </source>
</evidence>